<keyword evidence="2" id="KW-1185">Reference proteome</keyword>
<proteinExistence type="predicted"/>
<reference evidence="2" key="1">
    <citation type="submission" date="2016-10" db="EMBL/GenBank/DDBJ databases">
        <authorList>
            <person name="Varghese N."/>
            <person name="Submissions S."/>
        </authorList>
    </citation>
    <scope>NUCLEOTIDE SEQUENCE [LARGE SCALE GENOMIC DNA]</scope>
    <source>
        <strain evidence="2">DSM 45245</strain>
    </source>
</reference>
<protein>
    <submittedName>
        <fullName evidence="1">Uncharacterized protein</fullName>
    </submittedName>
</protein>
<evidence type="ECO:0000313" key="1">
    <source>
        <dbReference type="EMBL" id="SDY69044.1"/>
    </source>
</evidence>
<evidence type="ECO:0000313" key="2">
    <source>
        <dbReference type="Proteomes" id="UP000242415"/>
    </source>
</evidence>
<gene>
    <name evidence="1" type="ORF">SAMN05444365_103137</name>
</gene>
<dbReference type="OrthoDB" id="3393965at2"/>
<name>A0A1H3LYE2_9ACTN</name>
<organism evidence="1 2">
    <name type="scientific">Micromonospora pattaloongensis</name>
    <dbReference type="NCBI Taxonomy" id="405436"/>
    <lineage>
        <taxon>Bacteria</taxon>
        <taxon>Bacillati</taxon>
        <taxon>Actinomycetota</taxon>
        <taxon>Actinomycetes</taxon>
        <taxon>Micromonosporales</taxon>
        <taxon>Micromonosporaceae</taxon>
        <taxon>Micromonospora</taxon>
    </lineage>
</organism>
<dbReference type="Proteomes" id="UP000242415">
    <property type="component" value="Unassembled WGS sequence"/>
</dbReference>
<dbReference type="RefSeq" id="WP_091554905.1">
    <property type="nucleotide sequence ID" value="NZ_FNPH01000003.1"/>
</dbReference>
<sequence length="95" mass="10794">MQRIVHINAAETLGEIPIPVHVTAEDEHFAVLAVVVHAAEEWPAGPVCRNERVPHPCRLHRWGREVLRRRGLSDARVEELAARTRADLSRRGARR</sequence>
<dbReference type="EMBL" id="FNPH01000003">
    <property type="protein sequence ID" value="SDY69044.1"/>
    <property type="molecule type" value="Genomic_DNA"/>
</dbReference>
<dbReference type="AlphaFoldDB" id="A0A1H3LYE2"/>
<accession>A0A1H3LYE2</accession>